<evidence type="ECO:0000313" key="2">
    <source>
        <dbReference type="EMBL" id="KIH80627.1"/>
    </source>
</evidence>
<dbReference type="Proteomes" id="UP000031535">
    <property type="component" value="Unassembled WGS sequence"/>
</dbReference>
<reference evidence="1 3" key="1">
    <citation type="submission" date="2015-01" db="EMBL/GenBank/DDBJ databases">
        <title>Complete genome of Pseudomonas batumici UCM B-321 producer of the batumin antibiotic with strong antistaphilococcal and potential anticancer activity.</title>
        <authorList>
            <person name="Klochko V.V."/>
            <person name="Zelena L.B."/>
            <person name="Elena K.A."/>
            <person name="Reva O.N."/>
        </authorList>
    </citation>
    <scope>NUCLEOTIDE SEQUENCE [LARGE SCALE GENOMIC DNA]</scope>
    <source>
        <strain evidence="1 3">UCM B-321</strain>
    </source>
</reference>
<name>A0A0C2EPD5_9PSED</name>
<accession>A0A0C2EPD5</accession>
<dbReference type="AlphaFoldDB" id="A0A0C2EPD5"/>
<organism evidence="1 3">
    <name type="scientific">Pseudomonas batumici</name>
    <dbReference type="NCBI Taxonomy" id="226910"/>
    <lineage>
        <taxon>Bacteria</taxon>
        <taxon>Pseudomonadati</taxon>
        <taxon>Pseudomonadota</taxon>
        <taxon>Gammaproteobacteria</taxon>
        <taxon>Pseudomonadales</taxon>
        <taxon>Pseudomonadaceae</taxon>
        <taxon>Pseudomonas</taxon>
    </lineage>
</organism>
<evidence type="ECO:0000313" key="1">
    <source>
        <dbReference type="EMBL" id="KIH80538.1"/>
    </source>
</evidence>
<keyword evidence="3" id="KW-1185">Reference proteome</keyword>
<comment type="caution">
    <text evidence="1">The sequence shown here is derived from an EMBL/GenBank/DDBJ whole genome shotgun (WGS) entry which is preliminary data.</text>
</comment>
<protein>
    <submittedName>
        <fullName evidence="1">Uncharacterized protein</fullName>
    </submittedName>
</protein>
<gene>
    <name evidence="2" type="ORF">UCMB321_5658</name>
    <name evidence="1" type="ORF">UCMB321_5747</name>
</gene>
<dbReference type="EMBL" id="JXDG01000082">
    <property type="protein sequence ID" value="KIH80627.1"/>
    <property type="molecule type" value="Genomic_DNA"/>
</dbReference>
<sequence length="39" mass="4272">MAQENPPEKLDPQDIVKLLVALHRAMKNADAGRASAFKP</sequence>
<evidence type="ECO:0000313" key="3">
    <source>
        <dbReference type="Proteomes" id="UP000031535"/>
    </source>
</evidence>
<dbReference type="PATRIC" id="fig|226910.6.peg.5645"/>
<dbReference type="EMBL" id="JXDG01000112">
    <property type="protein sequence ID" value="KIH80538.1"/>
    <property type="molecule type" value="Genomic_DNA"/>
</dbReference>
<proteinExistence type="predicted"/>